<protein>
    <recommendedName>
        <fullName evidence="4">SET domain-containing protein</fullName>
    </recommendedName>
</protein>
<dbReference type="HOGENOM" id="CLU_037222_0_0_1"/>
<evidence type="ECO:0008006" key="4">
    <source>
        <dbReference type="Google" id="ProtNLM"/>
    </source>
</evidence>
<keyword evidence="3" id="KW-1185">Reference proteome</keyword>
<dbReference type="Proteomes" id="UP000002035">
    <property type="component" value="Unassembled WGS sequence"/>
</dbReference>
<gene>
    <name evidence="2" type="ORF">MCYG_04490</name>
</gene>
<feature type="region of interest" description="Disordered" evidence="1">
    <location>
        <begin position="318"/>
        <end position="339"/>
    </location>
</feature>
<evidence type="ECO:0000313" key="3">
    <source>
        <dbReference type="Proteomes" id="UP000002035"/>
    </source>
</evidence>
<dbReference type="SUPFAM" id="SSF82199">
    <property type="entry name" value="SET domain"/>
    <property type="match status" value="1"/>
</dbReference>
<dbReference type="Gene3D" id="2.170.270.10">
    <property type="entry name" value="SET domain"/>
    <property type="match status" value="1"/>
</dbReference>
<dbReference type="EMBL" id="DS995704">
    <property type="protein sequence ID" value="EEQ31671.1"/>
    <property type="molecule type" value="Genomic_DNA"/>
</dbReference>
<dbReference type="InterPro" id="IPR046341">
    <property type="entry name" value="SET_dom_sf"/>
</dbReference>
<dbReference type="InterPro" id="IPR053185">
    <property type="entry name" value="SET_domain_protein"/>
</dbReference>
<dbReference type="eggNOG" id="KOG2084">
    <property type="taxonomic scope" value="Eukaryota"/>
</dbReference>
<evidence type="ECO:0000313" key="2">
    <source>
        <dbReference type="EMBL" id="EEQ31671.1"/>
    </source>
</evidence>
<dbReference type="RefSeq" id="XP_002846753.1">
    <property type="nucleotide sequence ID" value="XM_002846707.1"/>
</dbReference>
<dbReference type="GeneID" id="9229867"/>
<accession>C5FPR6</accession>
<evidence type="ECO:0000256" key="1">
    <source>
        <dbReference type="SAM" id="MobiDB-lite"/>
    </source>
</evidence>
<dbReference type="OrthoDB" id="438641at2759"/>
<dbReference type="PANTHER" id="PTHR47332:SF4">
    <property type="entry name" value="SET DOMAIN-CONTAINING PROTEIN 5"/>
    <property type="match status" value="1"/>
</dbReference>
<name>C5FPR6_ARTOC</name>
<organism evidence="2 3">
    <name type="scientific">Arthroderma otae (strain ATCC MYA-4605 / CBS 113480)</name>
    <name type="common">Microsporum canis</name>
    <dbReference type="NCBI Taxonomy" id="554155"/>
    <lineage>
        <taxon>Eukaryota</taxon>
        <taxon>Fungi</taxon>
        <taxon>Dikarya</taxon>
        <taxon>Ascomycota</taxon>
        <taxon>Pezizomycotina</taxon>
        <taxon>Eurotiomycetes</taxon>
        <taxon>Eurotiomycetidae</taxon>
        <taxon>Onygenales</taxon>
        <taxon>Arthrodermataceae</taxon>
        <taxon>Microsporum</taxon>
    </lineage>
</organism>
<reference evidence="3" key="1">
    <citation type="journal article" date="2012" name="MBio">
        <title>Comparative genome analysis of Trichophyton rubrum and related dermatophytes reveals candidate genes involved in infection.</title>
        <authorList>
            <person name="Martinez D.A."/>
            <person name="Oliver B.G."/>
            <person name="Graeser Y."/>
            <person name="Goldberg J.M."/>
            <person name="Li W."/>
            <person name="Martinez-Rossi N.M."/>
            <person name="Monod M."/>
            <person name="Shelest E."/>
            <person name="Barton R.C."/>
            <person name="Birch E."/>
            <person name="Brakhage A.A."/>
            <person name="Chen Z."/>
            <person name="Gurr S.J."/>
            <person name="Heiman D."/>
            <person name="Heitman J."/>
            <person name="Kosti I."/>
            <person name="Rossi A."/>
            <person name="Saif S."/>
            <person name="Samalova M."/>
            <person name="Saunders C.W."/>
            <person name="Shea T."/>
            <person name="Summerbell R.C."/>
            <person name="Xu J."/>
            <person name="Young S."/>
            <person name="Zeng Q."/>
            <person name="Birren B.W."/>
            <person name="Cuomo C.A."/>
            <person name="White T.C."/>
        </authorList>
    </citation>
    <scope>NUCLEOTIDE SEQUENCE [LARGE SCALE GENOMIC DNA]</scope>
    <source>
        <strain evidence="3">ATCC MYA-4605 / CBS 113480</strain>
    </source>
</reference>
<dbReference type="STRING" id="554155.C5FPR6"/>
<dbReference type="PANTHER" id="PTHR47332">
    <property type="entry name" value="SET DOMAIN-CONTAINING PROTEIN 5"/>
    <property type="match status" value="1"/>
</dbReference>
<dbReference type="AlphaFoldDB" id="C5FPR6"/>
<sequence length="353" mass="39922">MGLKSLVGLPERLDNYHSPVEPNVKVENFGDRGFGLATTAQINVGEHIFHERVMLLPETDKDLHPSKYDALVLEKLKQMHIEFQAFFKLLPKAGDDNELDSPGAKFDRAGATERKFVSIRATKIIPKGEEVTVPYDFIHMAPAVRRQYMLNRFGFVCRCNSCDFPSPAMEECFANMQQDLRLISTQFFSVMDPAVFFQAVERLYILTIILSIRDFRTAQVLEQAARFAAYHSDRGRALAFLMMAKAQYSFVEGAKGPHVAWISKHEHDVSLIPGYGTKVTGQSKDTDVYKIGPIDRKGVAIACMAGIRKGRYLHLSSLPDRQQPRAKDTESSLKPEELESLIKTLEEQKKLHD</sequence>
<dbReference type="VEuPathDB" id="FungiDB:MCYG_04490"/>
<proteinExistence type="predicted"/>
<feature type="compositionally biased region" description="Basic and acidic residues" evidence="1">
    <location>
        <begin position="322"/>
        <end position="337"/>
    </location>
</feature>